<protein>
    <submittedName>
        <fullName evidence="1">Uncharacterized protein</fullName>
    </submittedName>
</protein>
<evidence type="ECO:0000313" key="2">
    <source>
        <dbReference type="Proteomes" id="UP000599179"/>
    </source>
</evidence>
<evidence type="ECO:0000313" key="1">
    <source>
        <dbReference type="EMBL" id="GGE44915.1"/>
    </source>
</evidence>
<reference evidence="2" key="1">
    <citation type="journal article" date="2019" name="Int. J. Syst. Evol. Microbiol.">
        <title>The Global Catalogue of Microorganisms (GCM) 10K type strain sequencing project: providing services to taxonomists for standard genome sequencing and annotation.</title>
        <authorList>
            <consortium name="The Broad Institute Genomics Platform"/>
            <consortium name="The Broad Institute Genome Sequencing Center for Infectious Disease"/>
            <person name="Wu L."/>
            <person name="Ma J."/>
        </authorList>
    </citation>
    <scope>NUCLEOTIDE SEQUENCE [LARGE SCALE GENOMIC DNA]</scope>
    <source>
        <strain evidence="2">CGMCC 1.12931</strain>
    </source>
</reference>
<name>A0ABQ1SPM7_9FLAO</name>
<accession>A0ABQ1SPM7</accession>
<keyword evidence="2" id="KW-1185">Reference proteome</keyword>
<proteinExistence type="predicted"/>
<sequence>MNFFNKPDSTLSSDMITVNVVYNTIRIVDFEDEDKDILIEVSSNAGNTLLDFSKAKDYNVYCYNENGHLDSKYLAYNNKSNFIIGTQYKSIFLERCNSSILTKQKMIITTKKFKYLKYLPKPIHLEKGTIDFVDDSEFIQKDDRIPLLLITQHGIFPTKENYAEKPTLDYRILEGLGDRLVGFIGRPYLSNNERKGIIFKYTDAEFIVQITKDPESVNLGLWS</sequence>
<gene>
    <name evidence="1" type="ORF">GCM10010832_26090</name>
</gene>
<dbReference type="Proteomes" id="UP000599179">
    <property type="component" value="Unassembled WGS sequence"/>
</dbReference>
<comment type="caution">
    <text evidence="1">The sequence shown here is derived from an EMBL/GenBank/DDBJ whole genome shotgun (WGS) entry which is preliminary data.</text>
</comment>
<organism evidence="1 2">
    <name type="scientific">Psychroflexus planctonicus</name>
    <dbReference type="NCBI Taxonomy" id="1526575"/>
    <lineage>
        <taxon>Bacteria</taxon>
        <taxon>Pseudomonadati</taxon>
        <taxon>Bacteroidota</taxon>
        <taxon>Flavobacteriia</taxon>
        <taxon>Flavobacteriales</taxon>
        <taxon>Flavobacteriaceae</taxon>
        <taxon>Psychroflexus</taxon>
    </lineage>
</organism>
<dbReference type="EMBL" id="BMGM01000015">
    <property type="protein sequence ID" value="GGE44915.1"/>
    <property type="molecule type" value="Genomic_DNA"/>
</dbReference>
<dbReference type="RefSeq" id="WP_188459600.1">
    <property type="nucleotide sequence ID" value="NZ_BMGM01000015.1"/>
</dbReference>